<feature type="transmembrane region" description="Helical" evidence="2">
    <location>
        <begin position="73"/>
        <end position="93"/>
    </location>
</feature>
<feature type="compositionally biased region" description="Basic residues" evidence="1">
    <location>
        <begin position="177"/>
        <end position="189"/>
    </location>
</feature>
<feature type="region of interest" description="Disordered" evidence="1">
    <location>
        <begin position="161"/>
        <end position="198"/>
    </location>
</feature>
<comment type="caution">
    <text evidence="3">The sequence shown here is derived from an EMBL/GenBank/DDBJ whole genome shotgun (WGS) entry which is preliminary data.</text>
</comment>
<protein>
    <submittedName>
        <fullName evidence="3">Uncharacterized protein</fullName>
    </submittedName>
</protein>
<evidence type="ECO:0000313" key="3">
    <source>
        <dbReference type="EMBL" id="CAK0853959.1"/>
    </source>
</evidence>
<accession>A0ABN9U4Z9</accession>
<keyword evidence="2" id="KW-0812">Transmembrane</keyword>
<reference evidence="3" key="1">
    <citation type="submission" date="2023-10" db="EMBL/GenBank/DDBJ databases">
        <authorList>
            <person name="Chen Y."/>
            <person name="Shah S."/>
            <person name="Dougan E. K."/>
            <person name="Thang M."/>
            <person name="Chan C."/>
        </authorList>
    </citation>
    <scope>NUCLEOTIDE SEQUENCE [LARGE SCALE GENOMIC DNA]</scope>
</reference>
<evidence type="ECO:0000256" key="1">
    <source>
        <dbReference type="SAM" id="MobiDB-lite"/>
    </source>
</evidence>
<feature type="non-terminal residue" evidence="3">
    <location>
        <position position="198"/>
    </location>
</feature>
<feature type="transmembrane region" description="Helical" evidence="2">
    <location>
        <begin position="99"/>
        <end position="120"/>
    </location>
</feature>
<keyword evidence="2" id="KW-1133">Transmembrane helix</keyword>
<evidence type="ECO:0000313" key="4">
    <source>
        <dbReference type="Proteomes" id="UP001189429"/>
    </source>
</evidence>
<proteinExistence type="predicted"/>
<name>A0ABN9U4Z9_9DINO</name>
<dbReference type="EMBL" id="CAUYUJ010015442">
    <property type="protein sequence ID" value="CAK0853959.1"/>
    <property type="molecule type" value="Genomic_DNA"/>
</dbReference>
<keyword evidence="2" id="KW-0472">Membrane</keyword>
<feature type="non-terminal residue" evidence="3">
    <location>
        <position position="1"/>
    </location>
</feature>
<evidence type="ECO:0000256" key="2">
    <source>
        <dbReference type="SAM" id="Phobius"/>
    </source>
</evidence>
<dbReference type="Proteomes" id="UP001189429">
    <property type="component" value="Unassembled WGS sequence"/>
</dbReference>
<sequence>EGRVGPKKHRSLAGQPVHIVARPNVPEGTVADFRDTSGEFSVTVAGMLVFLTFSVVPWWCVILELKMSKIKHAVLAIMMLCAPACIFLLWLLVADWHRAAPWVLPASVALSASWVLLLAWSAVQWGGRWPVAWRYALFLNVLHKEVAPAGFHPSAARRGLFGQRPRPHARQAPAAPVRRRRRRRRRRRSGLSSAPPVR</sequence>
<keyword evidence="4" id="KW-1185">Reference proteome</keyword>
<feature type="transmembrane region" description="Helical" evidence="2">
    <location>
        <begin position="40"/>
        <end position="61"/>
    </location>
</feature>
<gene>
    <name evidence="3" type="ORF">PCOR1329_LOCUS45273</name>
</gene>
<organism evidence="3 4">
    <name type="scientific">Prorocentrum cordatum</name>
    <dbReference type="NCBI Taxonomy" id="2364126"/>
    <lineage>
        <taxon>Eukaryota</taxon>
        <taxon>Sar</taxon>
        <taxon>Alveolata</taxon>
        <taxon>Dinophyceae</taxon>
        <taxon>Prorocentrales</taxon>
        <taxon>Prorocentraceae</taxon>
        <taxon>Prorocentrum</taxon>
    </lineage>
</organism>